<proteinExistence type="predicted"/>
<dbReference type="EMBL" id="QZEI01000086">
    <property type="protein sequence ID" value="RLV58239.1"/>
    <property type="molecule type" value="Genomic_DNA"/>
</dbReference>
<reference evidence="1 2" key="1">
    <citation type="submission" date="2018-09" db="EMBL/GenBank/DDBJ databases">
        <title>Phylogeny of the Shewanellaceae, and recommendation for two new genera, Pseudoshewanella and Parashewanella.</title>
        <authorList>
            <person name="Wang G."/>
        </authorList>
    </citation>
    <scope>NUCLEOTIDE SEQUENCE [LARGE SCALE GENOMIC DNA]</scope>
    <source>
        <strain evidence="1 2">C51</strain>
    </source>
</reference>
<protein>
    <submittedName>
        <fullName evidence="1">Uncharacterized protein</fullName>
    </submittedName>
</protein>
<comment type="caution">
    <text evidence="1">The sequence shown here is derived from an EMBL/GenBank/DDBJ whole genome shotgun (WGS) entry which is preliminary data.</text>
</comment>
<accession>A0A3L8PTV2</accession>
<dbReference type="AlphaFoldDB" id="A0A3L8PTV2"/>
<sequence length="59" mass="6107">MLVFFNQKSDGSEGIHYDTAAMIASGIISIGVPNVSILQAVKIACAGLIATKVSQDIQA</sequence>
<organism evidence="1 2">
    <name type="scientific">Parashewanella curva</name>
    <dbReference type="NCBI Taxonomy" id="2338552"/>
    <lineage>
        <taxon>Bacteria</taxon>
        <taxon>Pseudomonadati</taxon>
        <taxon>Pseudomonadota</taxon>
        <taxon>Gammaproteobacteria</taxon>
        <taxon>Alteromonadales</taxon>
        <taxon>Shewanellaceae</taxon>
        <taxon>Parashewanella</taxon>
    </lineage>
</organism>
<evidence type="ECO:0000313" key="1">
    <source>
        <dbReference type="EMBL" id="RLV58239.1"/>
    </source>
</evidence>
<gene>
    <name evidence="1" type="ORF">D5018_18350</name>
</gene>
<name>A0A3L8PTV2_9GAMM</name>
<keyword evidence="2" id="KW-1185">Reference proteome</keyword>
<dbReference type="Proteomes" id="UP000281474">
    <property type="component" value="Unassembled WGS sequence"/>
</dbReference>
<evidence type="ECO:0000313" key="2">
    <source>
        <dbReference type="Proteomes" id="UP000281474"/>
    </source>
</evidence>